<proteinExistence type="predicted"/>
<keyword evidence="3" id="KW-1185">Reference proteome</keyword>
<dbReference type="GO" id="GO:0016829">
    <property type="term" value="F:lyase activity"/>
    <property type="evidence" value="ECO:0007669"/>
    <property type="project" value="UniProtKB-KW"/>
</dbReference>
<protein>
    <submittedName>
        <fullName evidence="2">Pectate lyase superfamily protein</fullName>
    </submittedName>
</protein>
<dbReference type="Proteomes" id="UP000198925">
    <property type="component" value="Unassembled WGS sequence"/>
</dbReference>
<evidence type="ECO:0000259" key="1">
    <source>
        <dbReference type="Pfam" id="PF12708"/>
    </source>
</evidence>
<dbReference type="SUPFAM" id="SSF51126">
    <property type="entry name" value="Pectin lyase-like"/>
    <property type="match status" value="1"/>
</dbReference>
<dbReference type="InterPro" id="IPR012334">
    <property type="entry name" value="Pectin_lyas_fold"/>
</dbReference>
<dbReference type="Gene3D" id="2.150.10.10">
    <property type="entry name" value="Serralysin-like metalloprotease, C-terminal"/>
    <property type="match status" value="1"/>
</dbReference>
<dbReference type="AlphaFoldDB" id="A0A1G6K0W6"/>
<dbReference type="STRING" id="938405.SAMN02927895_00541"/>
<keyword evidence="2" id="KW-0456">Lyase</keyword>
<reference evidence="2 3" key="1">
    <citation type="submission" date="2016-10" db="EMBL/GenBank/DDBJ databases">
        <authorList>
            <person name="de Groot N.N."/>
        </authorList>
    </citation>
    <scope>NUCLEOTIDE SEQUENCE [LARGE SCALE GENOMIC DNA]</scope>
    <source>
        <strain evidence="2 3">CPCC 100156</strain>
    </source>
</reference>
<gene>
    <name evidence="2" type="ORF">SAMN04487779_1001348</name>
</gene>
<dbReference type="InterPro" id="IPR011049">
    <property type="entry name" value="Serralysin-like_metalloprot_C"/>
</dbReference>
<accession>A0A1G6K0W6</accession>
<feature type="domain" description="Rhamnogalacturonase A/B/Epimerase-like pectate lyase" evidence="1">
    <location>
        <begin position="53"/>
        <end position="113"/>
    </location>
</feature>
<dbReference type="RefSeq" id="WP_090659861.1">
    <property type="nucleotide sequence ID" value="NZ_FMZX01000001.1"/>
</dbReference>
<evidence type="ECO:0000313" key="3">
    <source>
        <dbReference type="Proteomes" id="UP000198925"/>
    </source>
</evidence>
<dbReference type="InterPro" id="IPR011050">
    <property type="entry name" value="Pectin_lyase_fold/virulence"/>
</dbReference>
<dbReference type="Pfam" id="PF12708">
    <property type="entry name" value="Pect-lyase_RHGA_epim"/>
    <property type="match status" value="1"/>
</dbReference>
<dbReference type="Gene3D" id="2.160.20.10">
    <property type="entry name" value="Single-stranded right-handed beta-helix, Pectin lyase-like"/>
    <property type="match status" value="1"/>
</dbReference>
<dbReference type="EMBL" id="FMZX01000001">
    <property type="protein sequence ID" value="SDC24679.1"/>
    <property type="molecule type" value="Genomic_DNA"/>
</dbReference>
<name>A0A1G6K0W6_9PROT</name>
<dbReference type="InterPro" id="IPR024535">
    <property type="entry name" value="RHGA/B-epi-like_pectate_lyase"/>
</dbReference>
<evidence type="ECO:0000313" key="2">
    <source>
        <dbReference type="EMBL" id="SDC24679.1"/>
    </source>
</evidence>
<sequence length="957" mass="95293">MPDARISELPLAATLGDTDIAPLVQTSGSTTETRRATLAQLRSAVLTDRGAHVRDYGAKGDGIADDGPAFQAAVDDLKTKGGGTLFLGPKVYRIASPVVVNGATIRLQGAGFTEGPGAGQGTWLRITTTGFTPFTFTGANSRGAGLCDIAVQQTHSASQVSGWAPTAYDYIFRVEDCFGGIDFDNVFLCNVNKGIYCRNSGRLDIRRLRGQILTTGLEIDECYDIPRIHSLHFWTFWTSNTHVLAWQQANADAMIFRRSDGVFIDQAFALGYRSMFRFGSSAAGVTTKFYIGQAYADFVKYGLWVEASQVDGQVGNFTSHNEIFNAAGAPLPGSAAIQVDGSNTRVQVGNLRIDAVEDSPIRVNGTGNRLDLFSLRCTRFNTRNNGAAAMQIADSGAATPNAVYLGSPPLLENGGTVVNSGTNAVLATGAPAGRAARPGLTLGSADTGLFLAGAGTLGAAAGGSEVLRASANGGITLGGAPGSHAVEVAAPVGTVNRLLLSGGAAGNPVSAQAQGADANIGLQLGGKGSGSVALRANGATAFEAGNAATPAVNWLRVDGGATGAPVTLSALGNDAAVGITLAPKGGALARATTPAGTDNSTAIATTAFVKAQNYLASGAVASVADGTAAAPGLGFAGNAATGLSRAASGAVSLSVNGLETVRVAPVASAVNRIGLYGSAAGIAAAMLAEGGDTNIGLVLGPKGSGAVCATVPDSTAAGGNARGVNAVDWQTVRGGAGNVASGSQSVLGGGISNTASATAATVAGGWSNTADGTQSWCPGGRNASARGTMGKGSWASGSFSVNGDAQAGESILRRQTTDAVATRLTADAAAASGTNTANLPTNGSYRVKLLVIARQVGGTAGTAGDTASWEVSLLIRRGATAAATVLVGGAALGSGPALTAVTAGTGLAPGIADAAASAWRLTLDADTTNGAIAVSGTGEANKTVNWVARLLSVETVG</sequence>
<organism evidence="2 3">
    <name type="scientific">Belnapia rosea</name>
    <dbReference type="NCBI Taxonomy" id="938405"/>
    <lineage>
        <taxon>Bacteria</taxon>
        <taxon>Pseudomonadati</taxon>
        <taxon>Pseudomonadota</taxon>
        <taxon>Alphaproteobacteria</taxon>
        <taxon>Acetobacterales</taxon>
        <taxon>Roseomonadaceae</taxon>
        <taxon>Belnapia</taxon>
    </lineage>
</organism>